<name>A0A6N6WG70_9BURK</name>
<dbReference type="Pfam" id="PF00072">
    <property type="entry name" value="Response_reg"/>
    <property type="match status" value="1"/>
</dbReference>
<organism evidence="2 3">
    <name type="scientific">Paraburkholderia madseniana</name>
    <dbReference type="NCBI Taxonomy" id="2599607"/>
    <lineage>
        <taxon>Bacteria</taxon>
        <taxon>Pseudomonadati</taxon>
        <taxon>Pseudomonadota</taxon>
        <taxon>Betaproteobacteria</taxon>
        <taxon>Burkholderiales</taxon>
        <taxon>Burkholderiaceae</taxon>
        <taxon>Paraburkholderia</taxon>
    </lineage>
</organism>
<evidence type="ECO:0000313" key="2">
    <source>
        <dbReference type="EMBL" id="KAE8758440.1"/>
    </source>
</evidence>
<dbReference type="Proteomes" id="UP000463700">
    <property type="component" value="Unassembled WGS sequence"/>
</dbReference>
<dbReference type="EMBL" id="VOSW01000033">
    <property type="protein sequence ID" value="KAE8758440.1"/>
    <property type="molecule type" value="Genomic_DNA"/>
</dbReference>
<protein>
    <submittedName>
        <fullName evidence="2">Response regulator</fullName>
    </submittedName>
</protein>
<reference evidence="2 3" key="1">
    <citation type="journal article" date="2020" name="Int. J. Syst. Evol. Microbiol.">
        <title>Paraburkholderia madseniana sp. nov., a phenolic acid-degrading bacterium isolated from acidic forest soil.</title>
        <authorList>
            <person name="Wilhelm R.C."/>
            <person name="Murphy S.J.L."/>
            <person name="Feriancek N.M."/>
            <person name="Karasz D.C."/>
            <person name="DeRito C.M."/>
            <person name="Newman J.D."/>
            <person name="Buckley D.H."/>
        </authorList>
    </citation>
    <scope>NUCLEOTIDE SEQUENCE [LARGE SCALE GENOMIC DNA]</scope>
    <source>
        <strain evidence="2 3">RP11</strain>
    </source>
</reference>
<dbReference type="GO" id="GO:0000160">
    <property type="term" value="P:phosphorelay signal transduction system"/>
    <property type="evidence" value="ECO:0007669"/>
    <property type="project" value="InterPro"/>
</dbReference>
<evidence type="ECO:0000259" key="1">
    <source>
        <dbReference type="Pfam" id="PF00072"/>
    </source>
</evidence>
<feature type="domain" description="Response regulatory" evidence="1">
    <location>
        <begin position="4"/>
        <end position="61"/>
    </location>
</feature>
<dbReference type="SUPFAM" id="SSF52172">
    <property type="entry name" value="CheY-like"/>
    <property type="match status" value="1"/>
</dbReference>
<dbReference type="InterPro" id="IPR011006">
    <property type="entry name" value="CheY-like_superfamily"/>
</dbReference>
<dbReference type="InterPro" id="IPR001789">
    <property type="entry name" value="Sig_transdc_resp-reg_receiver"/>
</dbReference>
<sequence length="186" mass="20168">MINILIADGHAIVRGGLKQLLAATSDIVVAGEAATGSEVIDRLRKCHVDLSLLEMRMPGIRNYVLAIEQGEDTGLHLHVILYYSAKHRRDVSLAQRIGEYWADVVTGGKGDYWNSNARKAFHARHGQGIGAGQIDRKDTAKRESLRKNLLYAGESVAIPDDQRCGACSHVRYGAGTEKGEVGASSC</sequence>
<comment type="caution">
    <text evidence="2">The sequence shown here is derived from an EMBL/GenBank/DDBJ whole genome shotgun (WGS) entry which is preliminary data.</text>
</comment>
<dbReference type="AlphaFoldDB" id="A0A6N6WG70"/>
<dbReference type="OrthoDB" id="8592743at2"/>
<accession>A0A6N6WG70</accession>
<dbReference type="RefSeq" id="WP_154561288.1">
    <property type="nucleotide sequence ID" value="NZ_VOSW01000033.1"/>
</dbReference>
<proteinExistence type="predicted"/>
<gene>
    <name evidence="2" type="ORF">FSO04_18805</name>
</gene>
<dbReference type="Gene3D" id="3.40.50.2300">
    <property type="match status" value="1"/>
</dbReference>
<evidence type="ECO:0000313" key="3">
    <source>
        <dbReference type="Proteomes" id="UP000463700"/>
    </source>
</evidence>